<comment type="similarity">
    <text evidence="2">Belongs to the cytochrome P450 family.</text>
</comment>
<keyword evidence="8" id="KW-0804">Transcription</keyword>
<dbReference type="InterPro" id="IPR010525">
    <property type="entry name" value="ARF_dom"/>
</dbReference>
<evidence type="ECO:0000256" key="2">
    <source>
        <dbReference type="ARBA" id="ARBA00010617"/>
    </source>
</evidence>
<dbReference type="Gene3D" id="1.10.630.10">
    <property type="entry name" value="Cytochrome P450"/>
    <property type="match status" value="1"/>
</dbReference>
<dbReference type="PROSITE" id="PS50014">
    <property type="entry name" value="BROMODOMAIN_2"/>
    <property type="match status" value="2"/>
</dbReference>
<dbReference type="InterPro" id="IPR028941">
    <property type="entry name" value="WHIM2_dom"/>
</dbReference>
<dbReference type="InterPro" id="IPR001487">
    <property type="entry name" value="Bromodomain"/>
</dbReference>
<feature type="compositionally biased region" description="Basic and acidic residues" evidence="12">
    <location>
        <begin position="821"/>
        <end position="836"/>
    </location>
</feature>
<dbReference type="Pfam" id="PF06507">
    <property type="entry name" value="ARF_AD"/>
    <property type="match status" value="1"/>
</dbReference>
<dbReference type="GO" id="GO:0003677">
    <property type="term" value="F:DNA binding"/>
    <property type="evidence" value="ECO:0007669"/>
    <property type="project" value="InterPro"/>
</dbReference>
<dbReference type="PROSITE" id="PS50827">
    <property type="entry name" value="DDT"/>
    <property type="match status" value="1"/>
</dbReference>
<dbReference type="Pfam" id="PF15613">
    <property type="entry name" value="WSD"/>
    <property type="match status" value="1"/>
</dbReference>
<dbReference type="CDD" id="cd11064">
    <property type="entry name" value="CYP86A"/>
    <property type="match status" value="1"/>
</dbReference>
<sequence length="1482" mass="169007">MMNVTSAWFLVKNYPFIRTQICDLFPDKDTYLESMFFKQLHRLHENYTLREARHQKEMAEREVRRVKRENELLRRRQRAENERQRLKDEREEERKQKEQEQKYPVEDLALLEGEAVGTNSLPLLCSNLEGIEGPLLGEIIMAWQTISTFKDFVGLESISLEALVECITAQCDEGTNIGLARIFIAFLRVILAEKSFMSLMDDLAVEGNTKVSDLFINNERTYGMCERASGDMLNAVTWQEILRQFMSKDLGIDPSIGHVEPLIVRNPMDLGTIKMTLESGGYEGPGGYDKFAADIRLVWENAVLYNGEESEVGRAALALSDDMQAEKIADDNAVEQERKTQAEEMQRELNSIVIRESPLGRDRYHNSYYMFKHDSKPRLFIERGDSGDFTLCSNKAQLMEILEWLNPKGIRELDLLTRLQEVKDKLLCAFDEDEGKQHGEATTEIVWNTKGGMELQMFPLPGGAIKGDTMIITDADKVIKSYDVARKMLLCLKKHLEDTNTLPASWEGAQTWCSRVGKASSFQEQLNLFAELESAAVTALSSGVETIRPSWQRKRHEWRLALEGSCTYAQLVFLLHVLLEEFINVEAFMDLHIRLDRREWLKLRPKETRNFIPEAGKVVLYFGDGHALALKEDEKSKRKRFTQKSDSPVRNATMVCTVEKVSYHHGGGDPYALAVLNPVSDMAHHDCVREPGSLLCTLPSREQRLARVFLRILAKLKLLADAGPFLESVSDREFPQYKEIILHPMDLGNITNKASNLEYKSGAEFMTDLKLMRDNCQLFCEGRFPTLPPLAHNLVSVADSLIKKWGKEIRACEDISGGVPSEKEQLGTKDEEKVEGKSSTTELPSRPIVTILRLENRLPEYIVDISRYAWAVNRTWCCGERFRMLFRNPQGQPGEYYGGVTAGSLPFDEHGMLPWEALRVTWDEDDGSDDNRINPWEAELPRGGNRAAPRLLQPHLWQLCSAGRPSRTSEKKEAADESFRQIHRPKSTLPVLGNTLDAMYLQTDRFVDWMSEQSALAGGKPWLMTILGQPPMFVISSPESYEDLFKTQLHIFERGETMSFIFKDFLGEGIIAVDGHKWQQQRKTASHLFTNRMMCEVMTEEVRAKAVKLRDLLDYCALEHKAVSMKSLISKFTSDVFTKIGFGVELHGLEASKLDLEQEHPFIQAIDDMSRLLQLRCQQPMFLWRLKRWLNVAEECEGKRNMGIITDIVNQVMLKSLARKTDHGHLTQANAATSAVAEMSALQDPNTETKDLLSFFMESGLTDAQQLQDMAVNFFFTGKDTTSFVLSSFVVMMNRYPDVLRKIREEIHEQLPELVSGEIDAPSMEQLSRLPYLEAAMRENLRLNTSMTTRSPNQDTTLSCGTFIPKNSVVYVCHYASARLKSTWGEDAAEYKPERWLDPDTGKLRQFSPFKFVTFLAGPRQCIGMRFAMLELRMVAAVLFSRFDIKTVEDPFDLTYELSTVFPVKGRLLCKVERVSSIVSAA</sequence>
<accession>A0A3F2S581</accession>
<dbReference type="EMBL" id="MBDO02000002">
    <property type="protein sequence ID" value="RLN69735.1"/>
    <property type="molecule type" value="Genomic_DNA"/>
</dbReference>
<dbReference type="InterPro" id="IPR018501">
    <property type="entry name" value="DDT_dom"/>
</dbReference>
<dbReference type="PROSITE" id="PS00633">
    <property type="entry name" value="BROMODOMAIN_1"/>
    <property type="match status" value="1"/>
</dbReference>
<dbReference type="Gene3D" id="1.20.920.10">
    <property type="entry name" value="Bromodomain-like"/>
    <property type="match status" value="2"/>
</dbReference>
<dbReference type="InterPro" id="IPR036427">
    <property type="entry name" value="Bromodomain-like_sf"/>
</dbReference>
<keyword evidence="7 11" id="KW-0103">Bromodomain</keyword>
<dbReference type="SUPFAM" id="SSF48264">
    <property type="entry name" value="Cytochrome P450"/>
    <property type="match status" value="1"/>
</dbReference>
<feature type="region of interest" description="Disordered" evidence="12">
    <location>
        <begin position="78"/>
        <end position="101"/>
    </location>
</feature>
<dbReference type="GO" id="GO:0020037">
    <property type="term" value="F:heme binding"/>
    <property type="evidence" value="ECO:0007669"/>
    <property type="project" value="InterPro"/>
</dbReference>
<reference evidence="17 18" key="1">
    <citation type="submission" date="2018-07" db="EMBL/GenBank/DDBJ databases">
        <title>Genome sequencing of oomycete isolates from Chile give support for New Zealand origin for Phytophthora kernoviae and make available the first Nothophytophthora sp. genome.</title>
        <authorList>
            <person name="Studholme D.J."/>
            <person name="Sanfuentes E."/>
            <person name="Panda P."/>
            <person name="Hill R."/>
            <person name="Sambles C."/>
            <person name="Grant M."/>
            <person name="Williams N.M."/>
            <person name="Mcdougal R.L."/>
        </authorList>
    </citation>
    <scope>NUCLEOTIDE SEQUENCE [LARGE SCALE GENOMIC DNA]</scope>
    <source>
        <strain evidence="16">Chile6</strain>
        <strain evidence="15">Chile7</strain>
    </source>
</reference>
<evidence type="ECO:0008006" key="19">
    <source>
        <dbReference type="Google" id="ProtNLM"/>
    </source>
</evidence>
<feature type="domain" description="Bromo" evidence="13">
    <location>
        <begin position="717"/>
        <end position="779"/>
    </location>
</feature>
<dbReference type="OrthoDB" id="21449at2759"/>
<dbReference type="InterPro" id="IPR018359">
    <property type="entry name" value="Bromodomain_CS"/>
</dbReference>
<evidence type="ECO:0000256" key="11">
    <source>
        <dbReference type="PROSITE-ProRule" id="PRU00035"/>
    </source>
</evidence>
<feature type="region of interest" description="Disordered" evidence="12">
    <location>
        <begin position="818"/>
        <end position="841"/>
    </location>
</feature>
<dbReference type="GO" id="GO:0005506">
    <property type="term" value="F:iron ion binding"/>
    <property type="evidence" value="ECO:0007669"/>
    <property type="project" value="InterPro"/>
</dbReference>
<dbReference type="Pfam" id="PF00067">
    <property type="entry name" value="p450"/>
    <property type="match status" value="1"/>
</dbReference>
<feature type="domain" description="Bromo" evidence="13">
    <location>
        <begin position="263"/>
        <end position="313"/>
    </location>
</feature>
<evidence type="ECO:0000256" key="7">
    <source>
        <dbReference type="ARBA" id="ARBA00023117"/>
    </source>
</evidence>
<evidence type="ECO:0000259" key="14">
    <source>
        <dbReference type="PROSITE" id="PS50827"/>
    </source>
</evidence>
<evidence type="ECO:0000259" key="13">
    <source>
        <dbReference type="PROSITE" id="PS50014"/>
    </source>
</evidence>
<dbReference type="InterPro" id="IPR001128">
    <property type="entry name" value="Cyt_P450"/>
</dbReference>
<dbReference type="EMBL" id="MBAD02001773">
    <property type="protein sequence ID" value="RLN51951.1"/>
    <property type="molecule type" value="Genomic_DNA"/>
</dbReference>
<keyword evidence="10" id="KW-0349">Heme</keyword>
<evidence type="ECO:0000313" key="18">
    <source>
        <dbReference type="Proteomes" id="UP000284657"/>
    </source>
</evidence>
<dbReference type="Proteomes" id="UP000277300">
    <property type="component" value="Unassembled WGS sequence"/>
</dbReference>
<feature type="domain" description="DDT" evidence="14">
    <location>
        <begin position="133"/>
        <end position="196"/>
    </location>
</feature>
<dbReference type="GO" id="GO:0016705">
    <property type="term" value="F:oxidoreductase activity, acting on paired donors, with incorporation or reduction of molecular oxygen"/>
    <property type="evidence" value="ECO:0007669"/>
    <property type="project" value="InterPro"/>
</dbReference>
<dbReference type="GO" id="GO:0005634">
    <property type="term" value="C:nucleus"/>
    <property type="evidence" value="ECO:0007669"/>
    <property type="project" value="UniProtKB-SubCell"/>
</dbReference>
<comment type="subcellular location">
    <subcellularLocation>
        <location evidence="1">Nucleus</location>
    </subcellularLocation>
</comment>
<keyword evidence="6" id="KW-0805">Transcription regulation</keyword>
<evidence type="ECO:0000256" key="12">
    <source>
        <dbReference type="SAM" id="MobiDB-lite"/>
    </source>
</evidence>
<evidence type="ECO:0000256" key="10">
    <source>
        <dbReference type="PIRSR" id="PIRSR602401-1"/>
    </source>
</evidence>
<evidence type="ECO:0000256" key="3">
    <source>
        <dbReference type="ARBA" id="ARBA00022723"/>
    </source>
</evidence>
<dbReference type="PRINTS" id="PR00463">
    <property type="entry name" value="EP450I"/>
</dbReference>
<organism evidence="16 17">
    <name type="scientific">Phytophthora kernoviae</name>
    <dbReference type="NCBI Taxonomy" id="325452"/>
    <lineage>
        <taxon>Eukaryota</taxon>
        <taxon>Sar</taxon>
        <taxon>Stramenopiles</taxon>
        <taxon>Oomycota</taxon>
        <taxon>Peronosporomycetes</taxon>
        <taxon>Peronosporales</taxon>
        <taxon>Peronosporaceae</taxon>
        <taxon>Phytophthora</taxon>
    </lineage>
</organism>
<evidence type="ECO:0000256" key="4">
    <source>
        <dbReference type="ARBA" id="ARBA00023002"/>
    </source>
</evidence>
<evidence type="ECO:0000256" key="8">
    <source>
        <dbReference type="ARBA" id="ARBA00023163"/>
    </source>
</evidence>
<dbReference type="Pfam" id="PF00439">
    <property type="entry name" value="Bromodomain"/>
    <property type="match status" value="2"/>
</dbReference>
<evidence type="ECO:0000313" key="16">
    <source>
        <dbReference type="EMBL" id="RLN69735.1"/>
    </source>
</evidence>
<protein>
    <recommendedName>
        <fullName evidence="19">Bromo domain-containing protein</fullName>
    </recommendedName>
</protein>
<keyword evidence="3 10" id="KW-0479">Metal-binding</keyword>
<evidence type="ECO:0000256" key="1">
    <source>
        <dbReference type="ARBA" id="ARBA00004123"/>
    </source>
</evidence>
<evidence type="ECO:0000256" key="5">
    <source>
        <dbReference type="ARBA" id="ARBA00023004"/>
    </source>
</evidence>
<gene>
    <name evidence="15" type="ORF">BBJ29_002927</name>
    <name evidence="16" type="ORF">BBP00_00000204</name>
</gene>
<keyword evidence="9" id="KW-0539">Nucleus</keyword>
<feature type="binding site" description="axial binding residue" evidence="10">
    <location>
        <position position="1422"/>
    </location>
    <ligand>
        <name>heme</name>
        <dbReference type="ChEBI" id="CHEBI:30413"/>
    </ligand>
    <ligandPart>
        <name>Fe</name>
        <dbReference type="ChEBI" id="CHEBI:18248"/>
    </ligandPart>
</feature>
<evidence type="ECO:0000256" key="9">
    <source>
        <dbReference type="ARBA" id="ARBA00023242"/>
    </source>
</evidence>
<dbReference type="SMART" id="SM00297">
    <property type="entry name" value="BROMO"/>
    <property type="match status" value="2"/>
</dbReference>
<dbReference type="Gene3D" id="2.30.30.1040">
    <property type="match status" value="1"/>
</dbReference>
<keyword evidence="5 10" id="KW-0408">Iron</keyword>
<evidence type="ECO:0000256" key="6">
    <source>
        <dbReference type="ARBA" id="ARBA00023015"/>
    </source>
</evidence>
<dbReference type="PANTHER" id="PTHR24296">
    <property type="entry name" value="CYTOCHROME P450"/>
    <property type="match status" value="1"/>
</dbReference>
<dbReference type="SUPFAM" id="SSF47370">
    <property type="entry name" value="Bromodomain"/>
    <property type="match status" value="2"/>
</dbReference>
<evidence type="ECO:0000313" key="15">
    <source>
        <dbReference type="EMBL" id="RLN51951.1"/>
    </source>
</evidence>
<name>A0A3F2S581_9STRA</name>
<comment type="cofactor">
    <cofactor evidence="10">
        <name>heme</name>
        <dbReference type="ChEBI" id="CHEBI:30413"/>
    </cofactor>
</comment>
<dbReference type="GO" id="GO:0006355">
    <property type="term" value="P:regulation of DNA-templated transcription"/>
    <property type="evidence" value="ECO:0007669"/>
    <property type="project" value="InterPro"/>
</dbReference>
<comment type="caution">
    <text evidence="16">The sequence shown here is derived from an EMBL/GenBank/DDBJ whole genome shotgun (WGS) entry which is preliminary data.</text>
</comment>
<proteinExistence type="inferred from homology"/>
<dbReference type="InterPro" id="IPR036396">
    <property type="entry name" value="Cyt_P450_sf"/>
</dbReference>
<evidence type="ECO:0000313" key="17">
    <source>
        <dbReference type="Proteomes" id="UP000277300"/>
    </source>
</evidence>
<dbReference type="GO" id="GO:0004497">
    <property type="term" value="F:monooxygenase activity"/>
    <property type="evidence" value="ECO:0007669"/>
    <property type="project" value="InterPro"/>
</dbReference>
<dbReference type="InterPro" id="IPR002401">
    <property type="entry name" value="Cyt_P450_E_grp-I"/>
</dbReference>
<keyword evidence="4" id="KW-0560">Oxidoreductase</keyword>
<dbReference type="Proteomes" id="UP000284657">
    <property type="component" value="Unassembled WGS sequence"/>
</dbReference>
<dbReference type="GO" id="GO:0009725">
    <property type="term" value="P:response to hormone"/>
    <property type="evidence" value="ECO:0007669"/>
    <property type="project" value="InterPro"/>
</dbReference>